<dbReference type="PROSITE" id="PS00840">
    <property type="entry name" value="SUMT_2"/>
    <property type="match status" value="1"/>
</dbReference>
<dbReference type="InterPro" id="IPR050161">
    <property type="entry name" value="Siro_Cobalamin_biosynth"/>
</dbReference>
<keyword evidence="6" id="KW-0949">S-adenosyl-L-methionine</keyword>
<dbReference type="Proteomes" id="UP000321363">
    <property type="component" value="Unassembled WGS sequence"/>
</dbReference>
<dbReference type="InterPro" id="IPR014777">
    <property type="entry name" value="4pyrrole_Mease_sub1"/>
</dbReference>
<gene>
    <name evidence="11" type="primary">cobA</name>
    <name evidence="11" type="ORF">FS935_16505</name>
</gene>
<dbReference type="Gene3D" id="3.40.50.10090">
    <property type="match status" value="1"/>
</dbReference>
<evidence type="ECO:0000256" key="7">
    <source>
        <dbReference type="ARBA" id="ARBA00023244"/>
    </source>
</evidence>
<keyword evidence="5 9" id="KW-0808">Transferase</keyword>
<dbReference type="Pfam" id="PF00590">
    <property type="entry name" value="TP_methylase"/>
    <property type="match status" value="1"/>
</dbReference>
<protein>
    <recommendedName>
        <fullName evidence="3">Uroporphyrinogen-III C-methyltransferase</fullName>
        <ecNumber evidence="2">2.1.1.107</ecNumber>
    </recommendedName>
    <alternativeName>
        <fullName evidence="8">Uroporphyrinogen III methylase</fullName>
    </alternativeName>
</protein>
<dbReference type="GO" id="GO:0032259">
    <property type="term" value="P:methylation"/>
    <property type="evidence" value="ECO:0007669"/>
    <property type="project" value="UniProtKB-KW"/>
</dbReference>
<dbReference type="GO" id="GO:0019354">
    <property type="term" value="P:siroheme biosynthetic process"/>
    <property type="evidence" value="ECO:0007669"/>
    <property type="project" value="InterPro"/>
</dbReference>
<dbReference type="AlphaFoldDB" id="A0A5C6VY01"/>
<evidence type="ECO:0000256" key="4">
    <source>
        <dbReference type="ARBA" id="ARBA00022603"/>
    </source>
</evidence>
<proteinExistence type="inferred from homology"/>
<evidence type="ECO:0000313" key="12">
    <source>
        <dbReference type="Proteomes" id="UP000321363"/>
    </source>
</evidence>
<feature type="domain" description="Tetrapyrrole methylase" evidence="10">
    <location>
        <begin position="5"/>
        <end position="217"/>
    </location>
</feature>
<dbReference type="InterPro" id="IPR014776">
    <property type="entry name" value="4pyrrole_Mease_sub2"/>
</dbReference>
<dbReference type="NCBIfam" id="NF004790">
    <property type="entry name" value="PRK06136.1"/>
    <property type="match status" value="1"/>
</dbReference>
<dbReference type="InterPro" id="IPR036108">
    <property type="entry name" value="4pyrrol_syn_uPrphyn_synt_sf"/>
</dbReference>
<dbReference type="EMBL" id="VOQF01000009">
    <property type="protein sequence ID" value="TXC89481.1"/>
    <property type="molecule type" value="Genomic_DNA"/>
</dbReference>
<evidence type="ECO:0000256" key="3">
    <source>
        <dbReference type="ARBA" id="ARBA00018323"/>
    </source>
</evidence>
<name>A0A5C6VY01_9BACI</name>
<dbReference type="NCBIfam" id="TIGR01469">
    <property type="entry name" value="cobA_cysG_Cterm"/>
    <property type="match status" value="1"/>
</dbReference>
<dbReference type="OrthoDB" id="9815856at2"/>
<keyword evidence="12" id="KW-1185">Reference proteome</keyword>
<evidence type="ECO:0000256" key="8">
    <source>
        <dbReference type="ARBA" id="ARBA00079776"/>
    </source>
</evidence>
<dbReference type="FunFam" id="3.40.1010.10:FF:000001">
    <property type="entry name" value="Siroheme synthase"/>
    <property type="match status" value="1"/>
</dbReference>
<evidence type="ECO:0000256" key="5">
    <source>
        <dbReference type="ARBA" id="ARBA00022679"/>
    </source>
</evidence>
<evidence type="ECO:0000256" key="9">
    <source>
        <dbReference type="RuleBase" id="RU003960"/>
    </source>
</evidence>
<keyword evidence="4 9" id="KW-0489">Methyltransferase</keyword>
<accession>A0A5C6VY01</accession>
<dbReference type="Gene3D" id="3.30.950.10">
    <property type="entry name" value="Methyltransferase, Cobalt-precorrin-4 Transmethylase, Domain 2"/>
    <property type="match status" value="1"/>
</dbReference>
<evidence type="ECO:0000259" key="10">
    <source>
        <dbReference type="Pfam" id="PF00590"/>
    </source>
</evidence>
<dbReference type="SUPFAM" id="SSF53790">
    <property type="entry name" value="Tetrapyrrole methylase"/>
    <property type="match status" value="1"/>
</dbReference>
<evidence type="ECO:0000256" key="6">
    <source>
        <dbReference type="ARBA" id="ARBA00022691"/>
    </source>
</evidence>
<dbReference type="FunFam" id="3.30.950.10:FF:000001">
    <property type="entry name" value="Siroheme synthase"/>
    <property type="match status" value="1"/>
</dbReference>
<dbReference type="InterPro" id="IPR000878">
    <property type="entry name" value="4pyrrol_Mease"/>
</dbReference>
<dbReference type="SUPFAM" id="SSF69618">
    <property type="entry name" value="HemD-like"/>
    <property type="match status" value="1"/>
</dbReference>
<dbReference type="PROSITE" id="PS00839">
    <property type="entry name" value="SUMT_1"/>
    <property type="match status" value="1"/>
</dbReference>
<comment type="caution">
    <text evidence="11">The sequence shown here is derived from an EMBL/GenBank/DDBJ whole genome shotgun (WGS) entry which is preliminary data.</text>
</comment>
<dbReference type="InterPro" id="IPR035996">
    <property type="entry name" value="4pyrrol_Methylase_sf"/>
</dbReference>
<comment type="similarity">
    <text evidence="1 9">Belongs to the precorrin methyltransferase family.</text>
</comment>
<dbReference type="InterPro" id="IPR006366">
    <property type="entry name" value="CobA/CysG_C"/>
</dbReference>
<organism evidence="11 12">
    <name type="scientific">Metabacillus litoralis</name>
    <dbReference type="NCBI Taxonomy" id="152268"/>
    <lineage>
        <taxon>Bacteria</taxon>
        <taxon>Bacillati</taxon>
        <taxon>Bacillota</taxon>
        <taxon>Bacilli</taxon>
        <taxon>Bacillales</taxon>
        <taxon>Bacillaceae</taxon>
        <taxon>Metabacillus</taxon>
    </lineage>
</organism>
<dbReference type="GO" id="GO:0004851">
    <property type="term" value="F:uroporphyrin-III C-methyltransferase activity"/>
    <property type="evidence" value="ECO:0007669"/>
    <property type="project" value="UniProtKB-EC"/>
</dbReference>
<dbReference type="GO" id="GO:0004852">
    <property type="term" value="F:uroporphyrinogen-III synthase activity"/>
    <property type="evidence" value="ECO:0007669"/>
    <property type="project" value="InterPro"/>
</dbReference>
<reference evidence="11 12" key="1">
    <citation type="journal article" date="2005" name="Int. J. Syst. Evol. Microbiol.">
        <title>Bacillus litoralis sp. nov., isolated from a tidal flat of the Yellow Sea in Korea.</title>
        <authorList>
            <person name="Yoon J.H."/>
            <person name="Oh T.K."/>
        </authorList>
    </citation>
    <scope>NUCLEOTIDE SEQUENCE [LARGE SCALE GENOMIC DNA]</scope>
    <source>
        <strain evidence="11 12">SW-211</strain>
    </source>
</reference>
<dbReference type="InterPro" id="IPR003043">
    <property type="entry name" value="Uropor_MeTrfase_CS"/>
</dbReference>
<dbReference type="CDD" id="cd11642">
    <property type="entry name" value="SUMT"/>
    <property type="match status" value="1"/>
</dbReference>
<dbReference type="EC" id="2.1.1.107" evidence="2"/>
<dbReference type="PANTHER" id="PTHR45790:SF3">
    <property type="entry name" value="S-ADENOSYL-L-METHIONINE-DEPENDENT UROPORPHYRINOGEN III METHYLTRANSFERASE, CHLOROPLASTIC"/>
    <property type="match status" value="1"/>
</dbReference>
<evidence type="ECO:0000313" key="11">
    <source>
        <dbReference type="EMBL" id="TXC89481.1"/>
    </source>
</evidence>
<evidence type="ECO:0000256" key="2">
    <source>
        <dbReference type="ARBA" id="ARBA00012162"/>
    </source>
</evidence>
<evidence type="ECO:0000256" key="1">
    <source>
        <dbReference type="ARBA" id="ARBA00005879"/>
    </source>
</evidence>
<sequence>MDMGKVYLVGAGPGDSELITVKGLETIKKADVILYDRLVNPAILDHVPSNCELIYCGKLPTRHFMKQEEINTVLVEKALAGFTVVRLKGGDPSVFGRVGEEAEVLAENNIPYEIVPGITSGIAAPLYAGIPVTHRDYAGSFAIVTAHDKSKNGKPDIDWEGLSRGVQTIAFYMGISNLEHICENLILHGKSSDTPVAIIRWGTWSRQQTVVGTLSTIVKMVRDQKIENPAITLVGQIIETREKVKWFEDKALFGQQILYVRGNLDRESSVKELTDLGADVIEFPKWKINEATVNGDDRNNILQAEKLLFTTTLSVTYFLKLLRKEKIDIRQIKAAFYSRNNQIQGLLEEHGLMAFSENELINKEGCLVIGSTQMELNDTEQHLGVYDYYADTRFESITTRAISDASINSVMLDSKEAVHLLMKKSAEYQIENLLEASILVNCLTEDAFEVAKAYGLNANLLIELAPSVSTNLNQDSKVIELTY</sequence>
<keyword evidence="7" id="KW-0627">Porphyrin biosynthesis</keyword>
<dbReference type="PANTHER" id="PTHR45790">
    <property type="entry name" value="SIROHEME SYNTHASE-RELATED"/>
    <property type="match status" value="1"/>
</dbReference>
<dbReference type="Gene3D" id="3.40.1010.10">
    <property type="entry name" value="Cobalt-precorrin-4 Transmethylase, Domain 1"/>
    <property type="match status" value="1"/>
</dbReference>